<dbReference type="SUPFAM" id="SSF51182">
    <property type="entry name" value="RmlC-like cupins"/>
    <property type="match status" value="1"/>
</dbReference>
<dbReference type="EMBL" id="CAJVPS010006263">
    <property type="protein sequence ID" value="CAG8623476.1"/>
    <property type="molecule type" value="Genomic_DNA"/>
</dbReference>
<dbReference type="CDD" id="cd10548">
    <property type="entry name" value="cupin_CDO"/>
    <property type="match status" value="1"/>
</dbReference>
<protein>
    <submittedName>
        <fullName evidence="1">6158_t:CDS:1</fullName>
    </submittedName>
</protein>
<gene>
    <name evidence="1" type="ORF">ALEPTO_LOCUS9065</name>
</gene>
<dbReference type="InterPro" id="IPR011051">
    <property type="entry name" value="RmlC_Cupin_sf"/>
</dbReference>
<proteinExistence type="predicted"/>
<organism evidence="1 2">
    <name type="scientific">Ambispora leptoticha</name>
    <dbReference type="NCBI Taxonomy" id="144679"/>
    <lineage>
        <taxon>Eukaryota</taxon>
        <taxon>Fungi</taxon>
        <taxon>Fungi incertae sedis</taxon>
        <taxon>Mucoromycota</taxon>
        <taxon>Glomeromycotina</taxon>
        <taxon>Glomeromycetes</taxon>
        <taxon>Archaeosporales</taxon>
        <taxon>Ambisporaceae</taxon>
        <taxon>Ambispora</taxon>
    </lineage>
</organism>
<accession>A0A9N9D518</accession>
<evidence type="ECO:0000313" key="1">
    <source>
        <dbReference type="EMBL" id="CAG8623476.1"/>
    </source>
</evidence>
<dbReference type="AlphaFoldDB" id="A0A9N9D518"/>
<dbReference type="Gene3D" id="2.60.120.10">
    <property type="entry name" value="Jelly Rolls"/>
    <property type="match status" value="1"/>
</dbReference>
<keyword evidence="2" id="KW-1185">Reference proteome</keyword>
<evidence type="ECO:0000313" key="2">
    <source>
        <dbReference type="Proteomes" id="UP000789508"/>
    </source>
</evidence>
<dbReference type="Proteomes" id="UP000789508">
    <property type="component" value="Unassembled WGS sequence"/>
</dbReference>
<dbReference type="OrthoDB" id="543511at2759"/>
<dbReference type="InterPro" id="IPR014710">
    <property type="entry name" value="RmlC-like_jellyroll"/>
</dbReference>
<name>A0A9N9D518_9GLOM</name>
<sequence length="446" mass="52230">MHRKRRYVLHGNNIDHPGNPHLSKVQADLLRLSNPDNILRGIPAELYIKNLTITGQGTIGLKFQAKEGFRIVLNSEEKQSDGKEVLVLDIGKEVTYFRKRNNNEKTDILASTKEKKALLDDHMVLYWFSLDKNNRRLRYGKGPMQSQLTVFSYNFPQKKSQENDDYAWIEDLRYIAVCYTAIKTEDFGEKKGKKPEIELSVWNLPVTVDLPPFIIKRENATLEKLEMEKATVIDNLPKKCQELYWNVVDVSLNTPDFPDFADAIEYSIKTPGLRCYEKLKEKAKNAEFGNSKATYLRVTLGEDRGNSPGIPYVLEIWPSGHYSPVHSHSNSFAIIKVLYNEIMVRYYAGLKEEKWYNEVPFQQGQITWISDKHYQTHQLWNRTRKVCVTIQCYQYGDDDHNHYEYFDYIGSNGVEKRFKPNSDWPFAEFQKLIKEEWKKHKYISDD</sequence>
<reference evidence="1" key="1">
    <citation type="submission" date="2021-06" db="EMBL/GenBank/DDBJ databases">
        <authorList>
            <person name="Kallberg Y."/>
            <person name="Tangrot J."/>
            <person name="Rosling A."/>
        </authorList>
    </citation>
    <scope>NUCLEOTIDE SEQUENCE</scope>
    <source>
        <strain evidence="1">FL130A</strain>
    </source>
</reference>
<comment type="caution">
    <text evidence="1">The sequence shown here is derived from an EMBL/GenBank/DDBJ whole genome shotgun (WGS) entry which is preliminary data.</text>
</comment>